<dbReference type="Gene3D" id="1.10.10.10">
    <property type="entry name" value="Winged helix-like DNA-binding domain superfamily/Winged helix DNA-binding domain"/>
    <property type="match status" value="1"/>
</dbReference>
<dbReference type="InterPro" id="IPR036390">
    <property type="entry name" value="WH_DNA-bd_sf"/>
</dbReference>
<comment type="caution">
    <text evidence="8">The sequence shown here is derived from an EMBL/GenBank/DDBJ whole genome shotgun (WGS) entry which is preliminary data.</text>
</comment>
<keyword evidence="3 6" id="KW-0240">DNA-directed RNA polymerase</keyword>
<sequence length="404" mass="44596">MAAASPAGSDDPTKLSVLKDALYDQCVQNGDESHLYSQDELLSLGVTDDANTLLRIVQALTDDRLLVLVARQGGGLCWKWRPAEDAAKYKGLNREQSMVYELVDAAGADGIWTRTLKARLQMHDSVLKQHLKFLESKGYIKDMKSVEHPNKKMYIKASLRPSDRATGGPWYTDSNLDEAFISELLKVIFDFITRQSTYRSVHGGGHKEKQPKKGILKGDKDAVAATKAGKKRGAEDISTDDAPTPAPREKQQQQQQRQHREPRRTQLLPLPAGYNSYPTVRQIAELISTSGITNNTTLGIADVQQLVDVLVYDGLVEPIRVGKVRGYRTVRAAKVDPTPLTALMRDHSMDDDMLELQAQDMGAGPMSNGLTEAPCGRCPVFDLCDEGGPVSPGNCVYFQRWLGD</sequence>
<feature type="region of interest" description="Disordered" evidence="7">
    <location>
        <begin position="199"/>
        <end position="272"/>
    </location>
</feature>
<evidence type="ECO:0000256" key="5">
    <source>
        <dbReference type="ARBA" id="ARBA00023242"/>
    </source>
</evidence>
<evidence type="ECO:0000256" key="3">
    <source>
        <dbReference type="ARBA" id="ARBA00022478"/>
    </source>
</evidence>
<evidence type="ECO:0000313" key="9">
    <source>
        <dbReference type="Proteomes" id="UP001320245"/>
    </source>
</evidence>
<dbReference type="GO" id="GO:0005737">
    <property type="term" value="C:cytoplasm"/>
    <property type="evidence" value="ECO:0007669"/>
    <property type="project" value="UniProtKB-ARBA"/>
</dbReference>
<dbReference type="InterPro" id="IPR036388">
    <property type="entry name" value="WH-like_DNA-bd_sf"/>
</dbReference>
<evidence type="ECO:0000256" key="1">
    <source>
        <dbReference type="ARBA" id="ARBA00004123"/>
    </source>
</evidence>
<comment type="subcellular location">
    <subcellularLocation>
        <location evidence="1 6">Nucleus</location>
    </subcellularLocation>
</comment>
<dbReference type="GO" id="GO:0005666">
    <property type="term" value="C:RNA polymerase III complex"/>
    <property type="evidence" value="ECO:0007669"/>
    <property type="project" value="UniProtKB-UniRule"/>
</dbReference>
<evidence type="ECO:0000256" key="2">
    <source>
        <dbReference type="ARBA" id="ARBA00011038"/>
    </source>
</evidence>
<dbReference type="InterPro" id="IPR016049">
    <property type="entry name" value="RNA_pol_Rpc34-like"/>
</dbReference>
<reference evidence="8 9" key="1">
    <citation type="journal article" date="2023" name="PLoS ONE">
        <title>Cytospora paraplurivora sp. nov. isolated from orchards with fruit tree decline syndrome in Ontario, Canada.</title>
        <authorList>
            <person name="Ilyukhin E."/>
            <person name="Nguyen H.D.T."/>
            <person name="Castle A.J."/>
            <person name="Ellouze W."/>
        </authorList>
    </citation>
    <scope>NUCLEOTIDE SEQUENCE [LARGE SCALE GENOMIC DNA]</scope>
    <source>
        <strain evidence="8 9">FDS-564</strain>
    </source>
</reference>
<dbReference type="Proteomes" id="UP001320245">
    <property type="component" value="Unassembled WGS sequence"/>
</dbReference>
<dbReference type="GO" id="GO:0005654">
    <property type="term" value="C:nucleoplasm"/>
    <property type="evidence" value="ECO:0007669"/>
    <property type="project" value="UniProtKB-ARBA"/>
</dbReference>
<dbReference type="GO" id="GO:0006383">
    <property type="term" value="P:transcription by RNA polymerase III"/>
    <property type="evidence" value="ECO:0007669"/>
    <property type="project" value="UniProtKB-UniRule"/>
</dbReference>
<comment type="function">
    <text evidence="6">DNA-dependent RNA polymerase catalyzes the transcription of DNA into RNA using the four ribonucleoside triphosphates as substrates. Specific peripheric component of RNA polymerase III which synthesizes small RNAs, such as 5S rRNA and tRNAs.</text>
</comment>
<protein>
    <recommendedName>
        <fullName evidence="6">DNA-directed RNA polymerase III subunit RPC6</fullName>
        <shortName evidence="6">RNA polymerase III subunit C6</shortName>
    </recommendedName>
</protein>
<accession>A0AAN9U5G6</accession>
<organism evidence="8 9">
    <name type="scientific">Cytospora paraplurivora</name>
    <dbReference type="NCBI Taxonomy" id="2898453"/>
    <lineage>
        <taxon>Eukaryota</taxon>
        <taxon>Fungi</taxon>
        <taxon>Dikarya</taxon>
        <taxon>Ascomycota</taxon>
        <taxon>Pezizomycotina</taxon>
        <taxon>Sordariomycetes</taxon>
        <taxon>Sordariomycetidae</taxon>
        <taxon>Diaporthales</taxon>
        <taxon>Cytosporaceae</taxon>
        <taxon>Cytospora</taxon>
    </lineage>
</organism>
<keyword evidence="9" id="KW-1185">Reference proteome</keyword>
<evidence type="ECO:0000313" key="8">
    <source>
        <dbReference type="EMBL" id="KAK7738351.1"/>
    </source>
</evidence>
<proteinExistence type="inferred from homology"/>
<keyword evidence="5 6" id="KW-0539">Nucleus</keyword>
<dbReference type="AlphaFoldDB" id="A0AAN9U5G6"/>
<name>A0AAN9U5G6_9PEZI</name>
<dbReference type="InterPro" id="IPR007832">
    <property type="entry name" value="RNA_pol_Rpc34"/>
</dbReference>
<dbReference type="FunFam" id="1.10.10.10:FF:000116">
    <property type="entry name" value="DNA-directed RNA polymerase III subunit RPC6"/>
    <property type="match status" value="1"/>
</dbReference>
<dbReference type="PIRSF" id="PIRSF028763">
    <property type="entry name" value="RNA_pol_Rpc34"/>
    <property type="match status" value="1"/>
</dbReference>
<gene>
    <name evidence="8" type="primary">RPC34</name>
    <name evidence="8" type="ORF">SLS53_006162</name>
</gene>
<keyword evidence="4 6" id="KW-0804">Transcription</keyword>
<dbReference type="EMBL" id="JAJSPL020000026">
    <property type="protein sequence ID" value="KAK7738351.1"/>
    <property type="molecule type" value="Genomic_DNA"/>
</dbReference>
<evidence type="ECO:0000256" key="4">
    <source>
        <dbReference type="ARBA" id="ARBA00023163"/>
    </source>
</evidence>
<evidence type="ECO:0000256" key="6">
    <source>
        <dbReference type="PIRNR" id="PIRNR028763"/>
    </source>
</evidence>
<dbReference type="PANTHER" id="PTHR12780">
    <property type="entry name" value="RNA POLYMERASE III DNA DIRECTED , 39KD SUBUNIT-RELATED"/>
    <property type="match status" value="1"/>
</dbReference>
<dbReference type="Pfam" id="PF05158">
    <property type="entry name" value="RNA_pol_Rpc34"/>
    <property type="match status" value="1"/>
</dbReference>
<evidence type="ECO:0000256" key="7">
    <source>
        <dbReference type="SAM" id="MobiDB-lite"/>
    </source>
</evidence>
<dbReference type="SUPFAM" id="SSF46785">
    <property type="entry name" value="Winged helix' DNA-binding domain"/>
    <property type="match status" value="1"/>
</dbReference>
<comment type="similarity">
    <text evidence="2 6">Belongs to the eukaryotic RPC34/RPC39 RNA polymerase subunit family.</text>
</comment>